<dbReference type="Proteomes" id="UP000830583">
    <property type="component" value="Chromosome"/>
</dbReference>
<name>A0ABY4KKK0_9FLAO</name>
<feature type="domain" description="Outer membrane protein beta-barrel" evidence="2">
    <location>
        <begin position="29"/>
        <end position="203"/>
    </location>
</feature>
<protein>
    <submittedName>
        <fullName evidence="3">PorT family protein</fullName>
    </submittedName>
</protein>
<reference evidence="3" key="1">
    <citation type="submission" date="2022-04" db="EMBL/GenBank/DDBJ databases">
        <title>Consumption of N2O by Flavobacterium azooxidireducens sp. nov. isolated from Decomposing Leaf Litter of Phragmites australis (Cav.).</title>
        <authorList>
            <person name="Behrendt U."/>
            <person name="Spanner T."/>
            <person name="Augustin J."/>
            <person name="Horn M.A."/>
            <person name="Kolb S."/>
            <person name="Ulrich A."/>
        </authorList>
    </citation>
    <scope>NUCLEOTIDE SEQUENCE</scope>
    <source>
        <strain evidence="3">IGB 4-14</strain>
    </source>
</reference>
<dbReference type="EMBL" id="CP096205">
    <property type="protein sequence ID" value="UPQ80831.1"/>
    <property type="molecule type" value="Genomic_DNA"/>
</dbReference>
<keyword evidence="1" id="KW-0732">Signal</keyword>
<dbReference type="Pfam" id="PF13568">
    <property type="entry name" value="OMP_b-brl_2"/>
    <property type="match status" value="1"/>
</dbReference>
<keyword evidence="4" id="KW-1185">Reference proteome</keyword>
<evidence type="ECO:0000256" key="1">
    <source>
        <dbReference type="SAM" id="SignalP"/>
    </source>
</evidence>
<feature type="chain" id="PRO_5045621740" evidence="1">
    <location>
        <begin position="17"/>
        <end position="228"/>
    </location>
</feature>
<proteinExistence type="predicted"/>
<accession>A0ABY4KKK0</accession>
<evidence type="ECO:0000313" key="3">
    <source>
        <dbReference type="EMBL" id="UPQ80831.1"/>
    </source>
</evidence>
<dbReference type="InterPro" id="IPR025665">
    <property type="entry name" value="Beta-barrel_OMP_2"/>
</dbReference>
<organism evidence="3 4">
    <name type="scientific">Flavobacterium azooxidireducens</name>
    <dbReference type="NCBI Taxonomy" id="1871076"/>
    <lineage>
        <taxon>Bacteria</taxon>
        <taxon>Pseudomonadati</taxon>
        <taxon>Bacteroidota</taxon>
        <taxon>Flavobacteriia</taxon>
        <taxon>Flavobacteriales</taxon>
        <taxon>Flavobacteriaceae</taxon>
        <taxon>Flavobacterium</taxon>
    </lineage>
</organism>
<evidence type="ECO:0000313" key="4">
    <source>
        <dbReference type="Proteomes" id="UP000830583"/>
    </source>
</evidence>
<evidence type="ECO:0000259" key="2">
    <source>
        <dbReference type="Pfam" id="PF13568"/>
    </source>
</evidence>
<gene>
    <name evidence="3" type="ORF">M0M57_08315</name>
</gene>
<feature type="signal peptide" evidence="1">
    <location>
        <begin position="1"/>
        <end position="16"/>
    </location>
</feature>
<dbReference type="RefSeq" id="WP_248436714.1">
    <property type="nucleotide sequence ID" value="NZ_CP096205.1"/>
</dbReference>
<sequence length="228" mass="26664">MKLSLFLFFFSCVMLAQDTLYYEKKIDSLYREDQFYFGFAYNVLQNKPRGVSQDGFSTGLHFGFLRDMPISKNRTFAVAAGLGLAYQAYNQNLLISDIDSDFTYTVIDSDISFKKNQFSFINVDLPIEVRWRTSTPESHKFFRLYTGFKLSYMIFNNSRFISNSGDIKINNNKQFNAFQYGIYLATGYNTWNFYAYYGFNTIFKSEAKFDGRPMELSTLNLGLQFYIL</sequence>